<dbReference type="Gene3D" id="3.30.1540.10">
    <property type="entry name" value="formyl-coa transferase, domain 3"/>
    <property type="match status" value="1"/>
</dbReference>
<dbReference type="InterPro" id="IPR003673">
    <property type="entry name" value="CoA-Trfase_fam_III"/>
</dbReference>
<reference evidence="2 3" key="1">
    <citation type="submission" date="2016-10" db="EMBL/GenBank/DDBJ databases">
        <authorList>
            <person name="de Groot N.N."/>
        </authorList>
    </citation>
    <scope>NUCLEOTIDE SEQUENCE [LARGE SCALE GENOMIC DNA]</scope>
    <source>
        <strain evidence="2 3">CGMCC 4.5506</strain>
    </source>
</reference>
<dbReference type="InterPro" id="IPR023606">
    <property type="entry name" value="CoA-Trfase_III_dom_1_sf"/>
</dbReference>
<gene>
    <name evidence="2" type="ORF">SAMN05421630_102525</name>
</gene>
<dbReference type="Gene3D" id="3.40.50.10540">
    <property type="entry name" value="Crotonobetainyl-coa:carnitine coa-transferase, domain 1"/>
    <property type="match status" value="1"/>
</dbReference>
<sequence>MPVTERDGSVDLPLSGVTVVALEQAVAAPLATRHLADLGARVLKVERPDGGDFARGYDTSVNGMASHFVWLNRGKESMALDLKSPGGRQVVADLVATADVFLQNLAPGSAARLGLGAADLRDRDPRLVTVDMSGYGGSGPYRDRRAYDMLIQCEAGLVSATGTQNSRTKAGMPASDIAAGMYALSATLAALVGRAVSGRGAAIEISMLEATAEWMGYQLYHTQGTGQPPRRMGLAHPSVVPYGAFPAQDGVDVVVGVQNDREWTRFAEDFLGRPDLTTDPEWATNVARVRHRETVDALVASHTARLPADRLVACLDAVGVATGRVNDIGDVLAHPQLAARDRWRQVDTPSGAVHGLLPPFTVAGVELPMGPVPALGEHTEAVLRELGYSAARIERLGREGAISVPFESSLA</sequence>
<protein>
    <submittedName>
        <fullName evidence="2">Crotonobetainyl-CoA:carnitine CoA-transferase CaiB</fullName>
    </submittedName>
</protein>
<accession>A0A1G6MHR8</accession>
<proteinExistence type="predicted"/>
<dbReference type="AlphaFoldDB" id="A0A1G6MHR8"/>
<dbReference type="Pfam" id="PF02515">
    <property type="entry name" value="CoA_transf_3"/>
    <property type="match status" value="1"/>
</dbReference>
<name>A0A1G6MHR8_9PSEU</name>
<evidence type="ECO:0000313" key="3">
    <source>
        <dbReference type="Proteomes" id="UP000199494"/>
    </source>
</evidence>
<dbReference type="InterPro" id="IPR050483">
    <property type="entry name" value="CoA-transferase_III_domain"/>
</dbReference>
<dbReference type="SUPFAM" id="SSF89796">
    <property type="entry name" value="CoA-transferase family III (CaiB/BaiF)"/>
    <property type="match status" value="1"/>
</dbReference>
<dbReference type="EMBL" id="FMZE01000002">
    <property type="protein sequence ID" value="SDC54787.1"/>
    <property type="molecule type" value="Genomic_DNA"/>
</dbReference>
<organism evidence="2 3">
    <name type="scientific">Prauserella marina</name>
    <dbReference type="NCBI Taxonomy" id="530584"/>
    <lineage>
        <taxon>Bacteria</taxon>
        <taxon>Bacillati</taxon>
        <taxon>Actinomycetota</taxon>
        <taxon>Actinomycetes</taxon>
        <taxon>Pseudonocardiales</taxon>
        <taxon>Pseudonocardiaceae</taxon>
        <taxon>Prauserella</taxon>
    </lineage>
</organism>
<dbReference type="GO" id="GO:0008410">
    <property type="term" value="F:CoA-transferase activity"/>
    <property type="evidence" value="ECO:0007669"/>
    <property type="project" value="TreeGrafter"/>
</dbReference>
<evidence type="ECO:0000313" key="2">
    <source>
        <dbReference type="EMBL" id="SDC54787.1"/>
    </source>
</evidence>
<dbReference type="PANTHER" id="PTHR48207:SF3">
    <property type="entry name" value="SUCCINATE--HYDROXYMETHYLGLUTARATE COA-TRANSFERASE"/>
    <property type="match status" value="1"/>
</dbReference>
<keyword evidence="3" id="KW-1185">Reference proteome</keyword>
<evidence type="ECO:0000256" key="1">
    <source>
        <dbReference type="ARBA" id="ARBA00022679"/>
    </source>
</evidence>
<dbReference type="PANTHER" id="PTHR48207">
    <property type="entry name" value="SUCCINATE--HYDROXYMETHYLGLUTARATE COA-TRANSFERASE"/>
    <property type="match status" value="1"/>
</dbReference>
<dbReference type="Proteomes" id="UP000199494">
    <property type="component" value="Unassembled WGS sequence"/>
</dbReference>
<keyword evidence="1 2" id="KW-0808">Transferase</keyword>
<dbReference type="InterPro" id="IPR044855">
    <property type="entry name" value="CoA-Trfase_III_dom3_sf"/>
</dbReference>
<dbReference type="STRING" id="530584.SAMN05421630_102525"/>